<dbReference type="Gene3D" id="1.25.10.10">
    <property type="entry name" value="Leucine-rich Repeat Variant"/>
    <property type="match status" value="3"/>
</dbReference>
<feature type="domain" description="Maestro-like HEAT-repeats" evidence="3">
    <location>
        <begin position="897"/>
        <end position="1118"/>
    </location>
</feature>
<dbReference type="GO" id="GO:0005737">
    <property type="term" value="C:cytoplasm"/>
    <property type="evidence" value="ECO:0007669"/>
    <property type="project" value="TreeGrafter"/>
</dbReference>
<feature type="domain" description="Maestro/Maestro-like HEAT-repeats" evidence="6">
    <location>
        <begin position="1317"/>
        <end position="1582"/>
    </location>
</feature>
<accession>A0AAV2P543</accession>
<dbReference type="InterPro" id="IPR056282">
    <property type="entry name" value="MROH2B-like_N_HEAT"/>
</dbReference>
<evidence type="ECO:0000256" key="1">
    <source>
        <dbReference type="ARBA" id="ARBA00022737"/>
    </source>
</evidence>
<dbReference type="Proteomes" id="UP001497644">
    <property type="component" value="Chromosome 7"/>
</dbReference>
<dbReference type="Pfam" id="PF23210">
    <property type="entry name" value="HEAT_Maestro_2"/>
    <property type="match status" value="1"/>
</dbReference>
<keyword evidence="8" id="KW-1185">Reference proteome</keyword>
<proteinExistence type="predicted"/>
<feature type="region of interest" description="Disordered" evidence="2">
    <location>
        <begin position="1"/>
        <end position="22"/>
    </location>
</feature>
<dbReference type="PANTHER" id="PTHR23120">
    <property type="entry name" value="MAESTRO-RELATED HEAT DOMAIN-CONTAINING"/>
    <property type="match status" value="1"/>
</dbReference>
<dbReference type="EMBL" id="OZ034830">
    <property type="protein sequence ID" value="CAL1686921.1"/>
    <property type="molecule type" value="Genomic_DNA"/>
</dbReference>
<dbReference type="Pfam" id="PF21047">
    <property type="entry name" value="HEAT_Maestro"/>
    <property type="match status" value="1"/>
</dbReference>
<evidence type="ECO:0000313" key="7">
    <source>
        <dbReference type="EMBL" id="CAL1686921.1"/>
    </source>
</evidence>
<dbReference type="Pfam" id="PF23221">
    <property type="entry name" value="HEAT_MROH2B_1st"/>
    <property type="match status" value="1"/>
</dbReference>
<sequence>MKESNDSSELESKNSSKLESNVSSELPAIIGALLDSLDDKSPDVRQSVIESIERISKKNPKVVIQAAIYFWEMHKKISTEHMASLLNIISNICRHSAASLNEDLATSLAEIAVNKLIGETENEAAKLLTELCKIYCKQAMGGLLPKLEHGIIPNAAIVFTIGKLAAVNPYGMLSFIKIILTIMLPMLNQIREEVLKQAVCFMISKFCEAINDYMMNAKVSEFNKQTFGEDICSACDILMHDWLKTSRDSKSMEAILTALGSIISLQFEQQDSERIIRLIPICLNLSKKSKIRLAAVNVLAVLLNCIRTESDKEAIRSSIEYIHQTLFEYVSISPYEAPQYSFRTHHEVLQCSKSLVILYPEEGLDRILQQLKSPAANQRARALIVLKFLINTLPAEDDGTLQRIALSLQESLGEDNTLQMVSAIAALVVRPTFPLLPSQRAKFIRYMVSHCETKTDNMKECSTALYLLATTVDGVESWLWPCLINALLDPSYTASATSVLHSLTPLATKIIHSENTSTDERDFPGTKVLGRCLELLSDPANRFTVVIFLRAVAPLVGHRVKPYWDEKLLELSQECSQNEPKSPKEAKDPQRDLIWEKKTVEWLEESVKLEGEAWGGKVADELVSKANTPNVALLLASTCNNNAHINLLVELARSRGTTKEFARAVGICAKRHSSIVLKLMEDFCAAEDVRKVPVKLLGLMRDAKAAATAEAAKAGLLQSYAEIARKGDPKKFFPAFEKHVLPWTIKQLNECKELSTKEAGLSVLEQVANAVHPTKFPESKDLRIKATALTTLLAILQSSTGYRPLQLYPAILKAMNSLIRIAPMLSNEEREIFLSAILDKMIGASSEIARHLNSEIMRQVMAELGAISSEIVSDSADALAELFDILLPWMQSKLDIERKTTLLVLHKVLQSYYNSLKYTYPGGKLEAGKLVGRIFCWCADNDCELRPLTIDCLLLSLDIAARHRHILPDSVSITNVQRIKKELVENFSLSYGTIKGLAEAVSNKIPNGEIISFAEGLIEGLLFYQAGQAGLIAGVGLVQHFSIRGSEISRTDVCLVDSIITQMRQIENRICKYVAITAIISLMDYHLEEVCEHLLSQPLPLDPGTRWCWREIGNKDSVGCQSLELLLIKLESGSLFSEVTMHSGKNTASLPSLAAIVGLKYLFESPNIENLIKKQLPELLSVLLKYLSGWLRIEAPTSLINTKYGYVPNRAAQKMNPYAEVYSVITNILMFIQPEVAYSLLAEAASSFETQSEESVIFIVQTLIKCITSKHEVLLSMAQILGKLVTSTIAVQRAIAATFYTELIGKVDCGVIWLETIINTLHESKTDSSSLVRKHATIGLSRIAYLDPILMDEYFDNCMDALLNGLEETAGGEGGAEVVLESLRGLSILLSVQYKRPVSPRVILALKPFIEKENWEMKLAAIDALGAIATNWQRTAVMLDDDLIDHLLGCLPSLIIRLEDSNTIVVKATRETLCKVTAVLENKKLSYVIYNNLGPKANFNFETFSKDLINCLKDEFPQRAEELRNAVVRGYSKSENDHIRATSALLLGFFSSPRPEDIQRLLQLLRDKKSIVRIRASQALSFCFTL</sequence>
<evidence type="ECO:0000313" key="8">
    <source>
        <dbReference type="Proteomes" id="UP001497644"/>
    </source>
</evidence>
<evidence type="ECO:0000259" key="4">
    <source>
        <dbReference type="Pfam" id="PF23210"/>
    </source>
</evidence>
<dbReference type="Pfam" id="PF23227">
    <property type="entry name" value="HEAT_MROH2B_C"/>
    <property type="match status" value="1"/>
</dbReference>
<feature type="domain" description="MROH2B-like HEAT-repeats" evidence="4">
    <location>
        <begin position="272"/>
        <end position="885"/>
    </location>
</feature>
<reference evidence="7" key="1">
    <citation type="submission" date="2024-04" db="EMBL/GenBank/DDBJ databases">
        <authorList>
            <consortium name="Molecular Ecology Group"/>
        </authorList>
    </citation>
    <scope>NUCLEOTIDE SEQUENCE</scope>
</reference>
<keyword evidence="1" id="KW-0677">Repeat</keyword>
<name>A0AAV2P543_9HYME</name>
<dbReference type="InterPro" id="IPR048465">
    <property type="entry name" value="Maestro-like_HEAT"/>
</dbReference>
<evidence type="ECO:0000259" key="5">
    <source>
        <dbReference type="Pfam" id="PF23221"/>
    </source>
</evidence>
<dbReference type="InterPro" id="IPR011989">
    <property type="entry name" value="ARM-like"/>
</dbReference>
<evidence type="ECO:0008006" key="9">
    <source>
        <dbReference type="Google" id="ProtNLM"/>
    </source>
</evidence>
<gene>
    <name evidence="7" type="ORF">LPLAT_LOCUS12220</name>
</gene>
<dbReference type="InterPro" id="IPR055406">
    <property type="entry name" value="HEAT_Maestro"/>
</dbReference>
<feature type="domain" description="MROH2B-like N-terminal HEAT-repeats" evidence="5">
    <location>
        <begin position="53"/>
        <end position="262"/>
    </location>
</feature>
<dbReference type="InterPro" id="IPR016024">
    <property type="entry name" value="ARM-type_fold"/>
</dbReference>
<dbReference type="InterPro" id="IPR055408">
    <property type="entry name" value="HEAT_MROH2B-like"/>
</dbReference>
<dbReference type="PANTHER" id="PTHR23120:SF0">
    <property type="entry name" value="MAESTRO HEAT-LIKE REPEAT FAMILY MEMBER 1"/>
    <property type="match status" value="1"/>
</dbReference>
<feature type="compositionally biased region" description="Basic and acidic residues" evidence="2">
    <location>
        <begin position="1"/>
        <end position="16"/>
    </location>
</feature>
<dbReference type="SUPFAM" id="SSF48371">
    <property type="entry name" value="ARM repeat"/>
    <property type="match status" value="2"/>
</dbReference>
<organism evidence="7 8">
    <name type="scientific">Lasius platythorax</name>
    <dbReference type="NCBI Taxonomy" id="488582"/>
    <lineage>
        <taxon>Eukaryota</taxon>
        <taxon>Metazoa</taxon>
        <taxon>Ecdysozoa</taxon>
        <taxon>Arthropoda</taxon>
        <taxon>Hexapoda</taxon>
        <taxon>Insecta</taxon>
        <taxon>Pterygota</taxon>
        <taxon>Neoptera</taxon>
        <taxon>Endopterygota</taxon>
        <taxon>Hymenoptera</taxon>
        <taxon>Apocrita</taxon>
        <taxon>Aculeata</taxon>
        <taxon>Formicoidea</taxon>
        <taxon>Formicidae</taxon>
        <taxon>Formicinae</taxon>
        <taxon>Lasius</taxon>
        <taxon>Lasius</taxon>
    </lineage>
</organism>
<dbReference type="InterPro" id="IPR045206">
    <property type="entry name" value="Maestro_heat-like_prot"/>
</dbReference>
<evidence type="ECO:0000256" key="2">
    <source>
        <dbReference type="SAM" id="MobiDB-lite"/>
    </source>
</evidence>
<evidence type="ECO:0000259" key="6">
    <source>
        <dbReference type="Pfam" id="PF23227"/>
    </source>
</evidence>
<evidence type="ECO:0000259" key="3">
    <source>
        <dbReference type="Pfam" id="PF21047"/>
    </source>
</evidence>
<protein>
    <recommendedName>
        <fullName evidence="9">Maestro heat-like repeat-containing protein family member 1</fullName>
    </recommendedName>
</protein>